<feature type="region of interest" description="Disordered" evidence="1">
    <location>
        <begin position="1"/>
        <end position="35"/>
    </location>
</feature>
<dbReference type="AlphaFoldDB" id="A0AAX3X503"/>
<name>A0AAX3X503_9BACI</name>
<organism evidence="2 3">
    <name type="scientific">Lysinibacillus pakistanensis</name>
    <dbReference type="NCBI Taxonomy" id="759811"/>
    <lineage>
        <taxon>Bacteria</taxon>
        <taxon>Bacillati</taxon>
        <taxon>Bacillota</taxon>
        <taxon>Bacilli</taxon>
        <taxon>Bacillales</taxon>
        <taxon>Bacillaceae</taxon>
        <taxon>Lysinibacillus</taxon>
    </lineage>
</organism>
<proteinExistence type="predicted"/>
<dbReference type="Proteomes" id="UP001178322">
    <property type="component" value="Chromosome"/>
</dbReference>
<evidence type="ECO:0000313" key="2">
    <source>
        <dbReference type="EMBL" id="WHY53966.1"/>
    </source>
</evidence>
<gene>
    <name evidence="2" type="ORF">QNH24_12230</name>
</gene>
<accession>A0AAX3X503</accession>
<protein>
    <submittedName>
        <fullName evidence="2">Uncharacterized protein</fullName>
    </submittedName>
</protein>
<dbReference type="RefSeq" id="WP_283872524.1">
    <property type="nucleotide sequence ID" value="NZ_CP126101.1"/>
</dbReference>
<sequence>MRKSMVFQIDERGEKQRRRKLTIHSPQPEKNAIEQHEQSYISTKLTQEQIKKMMQVIDEIRLRRL</sequence>
<evidence type="ECO:0000256" key="1">
    <source>
        <dbReference type="SAM" id="MobiDB-lite"/>
    </source>
</evidence>
<evidence type="ECO:0000313" key="3">
    <source>
        <dbReference type="Proteomes" id="UP001178322"/>
    </source>
</evidence>
<dbReference type="EMBL" id="CP126101">
    <property type="protein sequence ID" value="WHY53966.1"/>
    <property type="molecule type" value="Genomic_DNA"/>
</dbReference>
<reference evidence="2" key="1">
    <citation type="submission" date="2023-05" db="EMBL/GenBank/DDBJ databases">
        <title>Comparative genomics of Bacillaceae isolates and their secondary metabolite potential.</title>
        <authorList>
            <person name="Song L."/>
            <person name="Nielsen L.J."/>
            <person name="Mohite O."/>
            <person name="Xu X."/>
            <person name="Weber T."/>
            <person name="Kovacs A.T."/>
        </authorList>
    </citation>
    <scope>NUCLEOTIDE SEQUENCE</scope>
    <source>
        <strain evidence="2">LY1</strain>
    </source>
</reference>